<evidence type="ECO:0000256" key="4">
    <source>
        <dbReference type="ARBA" id="ARBA00022679"/>
    </source>
</evidence>
<dbReference type="EC" id="2.7.1.180" evidence="1 10"/>
<keyword evidence="4 10" id="KW-0808">Transferase</keyword>
<dbReference type="STRING" id="1114972.FD35_GL002678"/>
<comment type="caution">
    <text evidence="12">The sequence shown here is derived from an EMBL/GenBank/DDBJ whole genome shotgun (WGS) entry which is preliminary data.</text>
</comment>
<proteinExistence type="inferred from homology"/>
<evidence type="ECO:0000256" key="9">
    <source>
        <dbReference type="ARBA" id="ARBA00048540"/>
    </source>
</evidence>
<keyword evidence="12" id="KW-0449">Lipoprotein</keyword>
<organism evidence="12 13">
    <name type="scientific">Furfurilactobacillus rossiae DSM 15814</name>
    <dbReference type="NCBI Taxonomy" id="1114972"/>
    <lineage>
        <taxon>Bacteria</taxon>
        <taxon>Bacillati</taxon>
        <taxon>Bacillota</taxon>
        <taxon>Bacilli</taxon>
        <taxon>Lactobacillales</taxon>
        <taxon>Lactobacillaceae</taxon>
        <taxon>Furfurilactobacillus</taxon>
    </lineage>
</organism>
<evidence type="ECO:0000256" key="11">
    <source>
        <dbReference type="PIRSR" id="PIRSR006268-2"/>
    </source>
</evidence>
<sequence length="316" mass="34288">MINNLASQKLTKTTHALGTRIVLTVMGETNEKVLDDSIALIQLYEQQLTVNAPVSEVMAVNNASGKQAVQVSPSTFALIKAAVEQSHQHFGFNALIGPLVKLWKIGFAGANVPNESDISKRLAMSNAANVILNDADQSVYLTEPGMELDLGGIAKGYIADRIRDLWRANGVQAGIINLGGNIEFVGTSPKRDNGQWLVGVQAPTKARGEDLLTVLMPAGSAVTSGTYERVLVKDGHRYHHLLSPETGHPLQTHVSGVTIFARDSITCEIETKRLFFAGKPIPGWGEDRDDIYGAAFVYDDDTVDLVIVHHRLKLIE</sequence>
<dbReference type="PATRIC" id="fig|1114972.6.peg.2744"/>
<dbReference type="AlphaFoldDB" id="A0A0R1RJ47"/>
<dbReference type="PANTHER" id="PTHR30040">
    <property type="entry name" value="THIAMINE BIOSYNTHESIS LIPOPROTEIN APBE"/>
    <property type="match status" value="1"/>
</dbReference>
<comment type="cofactor">
    <cofactor evidence="11">
        <name>Mg(2+)</name>
        <dbReference type="ChEBI" id="CHEBI:18420"/>
    </cofactor>
    <cofactor evidence="11">
        <name>Mn(2+)</name>
        <dbReference type="ChEBI" id="CHEBI:29035"/>
    </cofactor>
    <text evidence="11">Magnesium. Can also use manganese.</text>
</comment>
<evidence type="ECO:0000313" key="12">
    <source>
        <dbReference type="EMBL" id="KRL54338.1"/>
    </source>
</evidence>
<name>A0A0R1RJ47_9LACO</name>
<dbReference type="SUPFAM" id="SSF143631">
    <property type="entry name" value="ApbE-like"/>
    <property type="match status" value="1"/>
</dbReference>
<dbReference type="Pfam" id="PF02424">
    <property type="entry name" value="ApbE"/>
    <property type="match status" value="1"/>
</dbReference>
<dbReference type="eggNOG" id="COG1477">
    <property type="taxonomic scope" value="Bacteria"/>
</dbReference>
<comment type="similarity">
    <text evidence="10">Belongs to the ApbE family.</text>
</comment>
<keyword evidence="13" id="KW-1185">Reference proteome</keyword>
<dbReference type="OrthoDB" id="9778595at2"/>
<comment type="catalytic activity">
    <reaction evidence="9 10">
        <text>L-threonyl-[protein] + FAD = FMN-L-threonyl-[protein] + AMP + H(+)</text>
        <dbReference type="Rhea" id="RHEA:36847"/>
        <dbReference type="Rhea" id="RHEA-COMP:11060"/>
        <dbReference type="Rhea" id="RHEA-COMP:11061"/>
        <dbReference type="ChEBI" id="CHEBI:15378"/>
        <dbReference type="ChEBI" id="CHEBI:30013"/>
        <dbReference type="ChEBI" id="CHEBI:57692"/>
        <dbReference type="ChEBI" id="CHEBI:74257"/>
        <dbReference type="ChEBI" id="CHEBI:456215"/>
        <dbReference type="EC" id="2.7.1.180"/>
    </reaction>
</comment>
<accession>A0A0R1RJ47</accession>
<evidence type="ECO:0000313" key="13">
    <source>
        <dbReference type="Proteomes" id="UP000051999"/>
    </source>
</evidence>
<feature type="binding site" evidence="11">
    <location>
        <position position="152"/>
    </location>
    <ligand>
        <name>Mg(2+)</name>
        <dbReference type="ChEBI" id="CHEBI:18420"/>
    </ligand>
</feature>
<evidence type="ECO:0000256" key="2">
    <source>
        <dbReference type="ARBA" id="ARBA00016337"/>
    </source>
</evidence>
<dbReference type="GO" id="GO:0046872">
    <property type="term" value="F:metal ion binding"/>
    <property type="evidence" value="ECO:0007669"/>
    <property type="project" value="UniProtKB-UniRule"/>
</dbReference>
<dbReference type="InterPro" id="IPR003374">
    <property type="entry name" value="ApbE-like_sf"/>
</dbReference>
<keyword evidence="6 10" id="KW-0274">FAD</keyword>
<dbReference type="PANTHER" id="PTHR30040:SF2">
    <property type="entry name" value="FAD:PROTEIN FMN TRANSFERASE"/>
    <property type="match status" value="1"/>
</dbReference>
<dbReference type="InterPro" id="IPR024932">
    <property type="entry name" value="ApbE"/>
</dbReference>
<dbReference type="GO" id="GO:0016740">
    <property type="term" value="F:transferase activity"/>
    <property type="evidence" value="ECO:0007669"/>
    <property type="project" value="UniProtKB-UniRule"/>
</dbReference>
<evidence type="ECO:0000256" key="5">
    <source>
        <dbReference type="ARBA" id="ARBA00022723"/>
    </source>
</evidence>
<dbReference type="RefSeq" id="WP_017260871.1">
    <property type="nucleotide sequence ID" value="NZ_AUAW01000009.1"/>
</dbReference>
<evidence type="ECO:0000256" key="8">
    <source>
        <dbReference type="ARBA" id="ARBA00031306"/>
    </source>
</evidence>
<evidence type="ECO:0000256" key="6">
    <source>
        <dbReference type="ARBA" id="ARBA00022827"/>
    </source>
</evidence>
<evidence type="ECO:0000256" key="10">
    <source>
        <dbReference type="PIRNR" id="PIRNR006268"/>
    </source>
</evidence>
<evidence type="ECO:0000256" key="3">
    <source>
        <dbReference type="ARBA" id="ARBA00022630"/>
    </source>
</evidence>
<keyword evidence="3 10" id="KW-0285">Flavoprotein</keyword>
<evidence type="ECO:0000256" key="7">
    <source>
        <dbReference type="ARBA" id="ARBA00022842"/>
    </source>
</evidence>
<evidence type="ECO:0000256" key="1">
    <source>
        <dbReference type="ARBA" id="ARBA00011955"/>
    </source>
</evidence>
<dbReference type="EMBL" id="AZFF01000009">
    <property type="protein sequence ID" value="KRL54338.1"/>
    <property type="molecule type" value="Genomic_DNA"/>
</dbReference>
<keyword evidence="5 10" id="KW-0479">Metal-binding</keyword>
<gene>
    <name evidence="12" type="ORF">FD35_GL002678</name>
</gene>
<protein>
    <recommendedName>
        <fullName evidence="2 10">FAD:protein FMN transferase</fullName>
        <ecNumber evidence="1 10">2.7.1.180</ecNumber>
    </recommendedName>
    <alternativeName>
        <fullName evidence="8 10">Flavin transferase</fullName>
    </alternativeName>
</protein>
<keyword evidence="7 10" id="KW-0460">Magnesium</keyword>
<dbReference type="Gene3D" id="3.10.520.10">
    <property type="entry name" value="ApbE-like domains"/>
    <property type="match status" value="1"/>
</dbReference>
<dbReference type="PIRSF" id="PIRSF006268">
    <property type="entry name" value="ApbE"/>
    <property type="match status" value="1"/>
</dbReference>
<reference evidence="12 13" key="1">
    <citation type="journal article" date="2015" name="Genome Announc.">
        <title>Expanding the biotechnology potential of lactobacilli through comparative genomics of 213 strains and associated genera.</title>
        <authorList>
            <person name="Sun Z."/>
            <person name="Harris H.M."/>
            <person name="McCann A."/>
            <person name="Guo C."/>
            <person name="Argimon S."/>
            <person name="Zhang W."/>
            <person name="Yang X."/>
            <person name="Jeffery I.B."/>
            <person name="Cooney J.C."/>
            <person name="Kagawa T.F."/>
            <person name="Liu W."/>
            <person name="Song Y."/>
            <person name="Salvetti E."/>
            <person name="Wrobel A."/>
            <person name="Rasinkangas P."/>
            <person name="Parkhill J."/>
            <person name="Rea M.C."/>
            <person name="O'Sullivan O."/>
            <person name="Ritari J."/>
            <person name="Douillard F.P."/>
            <person name="Paul Ross R."/>
            <person name="Yang R."/>
            <person name="Briner A.E."/>
            <person name="Felis G.E."/>
            <person name="de Vos W.M."/>
            <person name="Barrangou R."/>
            <person name="Klaenhammer T.R."/>
            <person name="Caufield P.W."/>
            <person name="Cui Y."/>
            <person name="Zhang H."/>
            <person name="O'Toole P.W."/>
        </authorList>
    </citation>
    <scope>NUCLEOTIDE SEQUENCE [LARGE SCALE GENOMIC DNA]</scope>
    <source>
        <strain evidence="12 13">DSM 15814</strain>
    </source>
</reference>
<dbReference type="Proteomes" id="UP000051999">
    <property type="component" value="Unassembled WGS sequence"/>
</dbReference>